<dbReference type="GO" id="GO:0004181">
    <property type="term" value="F:metallocarboxypeptidase activity"/>
    <property type="evidence" value="ECO:0007669"/>
    <property type="project" value="InterPro"/>
</dbReference>
<evidence type="ECO:0000256" key="2">
    <source>
        <dbReference type="PROSITE-ProRule" id="PRU01379"/>
    </source>
</evidence>
<proteinExistence type="inferred from homology"/>
<dbReference type="SUPFAM" id="SSF53187">
    <property type="entry name" value="Zn-dependent exopeptidases"/>
    <property type="match status" value="1"/>
</dbReference>
<comment type="caution">
    <text evidence="4">The sequence shown here is derived from an EMBL/GenBank/DDBJ whole genome shotgun (WGS) entry which is preliminary data.</text>
</comment>
<dbReference type="CDD" id="cd06237">
    <property type="entry name" value="M14_Nna1-like"/>
    <property type="match status" value="1"/>
</dbReference>
<dbReference type="Gene3D" id="3.40.630.10">
    <property type="entry name" value="Zn peptidases"/>
    <property type="match status" value="1"/>
</dbReference>
<dbReference type="InterPro" id="IPR040626">
    <property type="entry name" value="Pepdidase_M14_N"/>
</dbReference>
<dbReference type="GO" id="GO:0006508">
    <property type="term" value="P:proteolysis"/>
    <property type="evidence" value="ECO:0007669"/>
    <property type="project" value="InterPro"/>
</dbReference>
<accession>A0A7W5E5B6</accession>
<gene>
    <name evidence="4" type="ORF">FHS27_005437</name>
</gene>
<protein>
    <recommendedName>
        <fullName evidence="3">Peptidase M14 domain-containing protein</fullName>
    </recommendedName>
</protein>
<dbReference type="EMBL" id="JACHXU010000025">
    <property type="protein sequence ID" value="MBB3209597.1"/>
    <property type="molecule type" value="Genomic_DNA"/>
</dbReference>
<dbReference type="Proteomes" id="UP000536179">
    <property type="component" value="Unassembled WGS sequence"/>
</dbReference>
<organism evidence="4 5">
    <name type="scientific">Aporhodopirellula rubra</name>
    <dbReference type="NCBI Taxonomy" id="980271"/>
    <lineage>
        <taxon>Bacteria</taxon>
        <taxon>Pseudomonadati</taxon>
        <taxon>Planctomycetota</taxon>
        <taxon>Planctomycetia</taxon>
        <taxon>Pirellulales</taxon>
        <taxon>Pirellulaceae</taxon>
        <taxon>Aporhodopirellula</taxon>
    </lineage>
</organism>
<dbReference type="RefSeq" id="WP_221225385.1">
    <property type="nucleotide sequence ID" value="NZ_JACHXU010000025.1"/>
</dbReference>
<dbReference type="GO" id="GO:0008270">
    <property type="term" value="F:zinc ion binding"/>
    <property type="evidence" value="ECO:0007669"/>
    <property type="project" value="InterPro"/>
</dbReference>
<reference evidence="4 5" key="1">
    <citation type="submission" date="2020-08" db="EMBL/GenBank/DDBJ databases">
        <title>Genomic Encyclopedia of Type Strains, Phase III (KMG-III): the genomes of soil and plant-associated and newly described type strains.</title>
        <authorList>
            <person name="Whitman W."/>
        </authorList>
    </citation>
    <scope>NUCLEOTIDE SEQUENCE [LARGE SCALE GENOMIC DNA]</scope>
    <source>
        <strain evidence="4 5">CECT 8075</strain>
    </source>
</reference>
<evidence type="ECO:0000256" key="1">
    <source>
        <dbReference type="ARBA" id="ARBA00001947"/>
    </source>
</evidence>
<evidence type="ECO:0000259" key="3">
    <source>
        <dbReference type="PROSITE" id="PS52035"/>
    </source>
</evidence>
<dbReference type="InterPro" id="IPR050821">
    <property type="entry name" value="Cytosolic_carboxypeptidase"/>
</dbReference>
<dbReference type="Pfam" id="PF00246">
    <property type="entry name" value="Peptidase_M14"/>
    <property type="match status" value="1"/>
</dbReference>
<evidence type="ECO:0000313" key="4">
    <source>
        <dbReference type="EMBL" id="MBB3209597.1"/>
    </source>
</evidence>
<dbReference type="PANTHER" id="PTHR12756">
    <property type="entry name" value="CYTOSOLIC CARBOXYPEPTIDASE"/>
    <property type="match status" value="1"/>
</dbReference>
<comment type="similarity">
    <text evidence="2">Belongs to the peptidase M14 family.</text>
</comment>
<dbReference type="Gene3D" id="2.60.40.3120">
    <property type="match status" value="1"/>
</dbReference>
<keyword evidence="5" id="KW-1185">Reference proteome</keyword>
<dbReference type="PANTHER" id="PTHR12756:SF11">
    <property type="entry name" value="CYTOSOLIC CARBOXYPEPTIDASE 1"/>
    <property type="match status" value="1"/>
</dbReference>
<dbReference type="AlphaFoldDB" id="A0A7W5E5B6"/>
<sequence>MRSQRRIPSVVQTLTESFVVTAALILVISVSLQTNAAAEGNLRRGGSDFQSRNGDISITSDFPGGRMNQCTQISNDTFAMTIAPESDPINDSAWYAFRVQSQREQTIRILLHYVGGSHRYEPKISRDGETWQSATELISSASNSGQDVELRVPVDSKPLWIAGQELLSTDEISQWSNQLTKLPHVDKKRIGRSVQGRAVEQLTITESEKPDYVFLIARQHPPEVTGAIGMVHFVDALASESEIAQQFRKRFAALVVPTVNPDGVHHGHWRCNANGIDLNRDWSHFTQPETRAVREQLLECRRAGHDRLCLFVDFHSTYDDVFYIPPQNARVFPAGFTRQWFASIQDRFPGYNVAVDDNHNAHRSTSKAWVDRTLGVTAVTYEFGDETDRETIKTVATGAAEEMMRLLLALPQKNTNLTQQPRKPAKPQPLNPEIRLVSGVSDGEEAILR</sequence>
<dbReference type="PROSITE" id="PS52035">
    <property type="entry name" value="PEPTIDASE_M14"/>
    <property type="match status" value="1"/>
</dbReference>
<dbReference type="SMART" id="SM00631">
    <property type="entry name" value="Zn_pept"/>
    <property type="match status" value="1"/>
</dbReference>
<name>A0A7W5E5B6_9BACT</name>
<evidence type="ECO:0000313" key="5">
    <source>
        <dbReference type="Proteomes" id="UP000536179"/>
    </source>
</evidence>
<dbReference type="InterPro" id="IPR000834">
    <property type="entry name" value="Peptidase_M14"/>
</dbReference>
<feature type="domain" description="Peptidase M14" evidence="3">
    <location>
        <begin position="165"/>
        <end position="402"/>
    </location>
</feature>
<feature type="active site" description="Proton donor/acceptor" evidence="2">
    <location>
        <position position="382"/>
    </location>
</feature>
<dbReference type="Pfam" id="PF18027">
    <property type="entry name" value="Pepdidase_M14_N"/>
    <property type="match status" value="1"/>
</dbReference>
<comment type="cofactor">
    <cofactor evidence="1">
        <name>Zn(2+)</name>
        <dbReference type="ChEBI" id="CHEBI:29105"/>
    </cofactor>
</comment>